<dbReference type="PANTHER" id="PTHR45671">
    <property type="entry name" value="SOLUTE CARRIER FAMILY 25 (MITOCHONDRIAL CARRIER PHOSPHATE CARRIER), MEMBER 3, LIKE-RELATED-RELATED"/>
    <property type="match status" value="1"/>
</dbReference>
<sequence>MPSDRKIELYSREYFLSCALGGFIACAPTHSLVLPLDLVKCRLQVDSSLYKGNWSGIKSIVRNEGFSTLYTGFVPTFIGYGLQGTCKYGFYELFKKKFSDFTGTSGVGVYLAASAGAEFLADLALCPFEAMKVKTQTTLPPALPKDLYKNMYSGLVPLWFRQIPYTMVKFTTFEKIVSLIYSGLSKPKDEYTKLQQTGVSFLGGYIAGIFCAIVSHPADVMVSKVNNDTRPGESIGTAVKRIYKVIGFNGLWNGLGVRIIMIGTLTGCQWLLYDSFKVYSGFPTTGD</sequence>
<evidence type="ECO:0000313" key="12">
    <source>
        <dbReference type="EMBL" id="QPG75122.1"/>
    </source>
</evidence>
<name>A0A875S4Z1_EENNA</name>
<dbReference type="InterPro" id="IPR023395">
    <property type="entry name" value="MCP_dom_sf"/>
</dbReference>
<reference evidence="12" key="1">
    <citation type="submission" date="2020-10" db="EMBL/GenBank/DDBJ databases">
        <authorList>
            <person name="Roach M.J.R."/>
        </authorList>
    </citation>
    <scope>NUCLEOTIDE SEQUENCE</scope>
    <source>
        <strain evidence="12">CBS 1945</strain>
    </source>
</reference>
<dbReference type="GeneID" id="62195866"/>
<keyword evidence="5" id="KW-0677">Repeat</keyword>
<protein>
    <submittedName>
        <fullName evidence="12">Cu/Pi carrier</fullName>
    </submittedName>
</protein>
<dbReference type="GO" id="GO:1990547">
    <property type="term" value="P:mitochondrial phosphate ion transmembrane transport"/>
    <property type="evidence" value="ECO:0007669"/>
    <property type="project" value="InterPro"/>
</dbReference>
<keyword evidence="3 11" id="KW-0813">Transport</keyword>
<dbReference type="OrthoDB" id="427452at2759"/>
<dbReference type="EMBL" id="CP064813">
    <property type="protein sequence ID" value="QPG75122.1"/>
    <property type="molecule type" value="Genomic_DNA"/>
</dbReference>
<evidence type="ECO:0000256" key="3">
    <source>
        <dbReference type="ARBA" id="ARBA00022448"/>
    </source>
</evidence>
<dbReference type="Proteomes" id="UP000662931">
    <property type="component" value="Chromosome 2"/>
</dbReference>
<dbReference type="InterPro" id="IPR018108">
    <property type="entry name" value="MCP_transmembrane"/>
</dbReference>
<dbReference type="Pfam" id="PF00153">
    <property type="entry name" value="Mito_carr"/>
    <property type="match status" value="3"/>
</dbReference>
<evidence type="ECO:0000256" key="6">
    <source>
        <dbReference type="ARBA" id="ARBA00022792"/>
    </source>
</evidence>
<dbReference type="PROSITE" id="PS50920">
    <property type="entry name" value="SOLCAR"/>
    <property type="match status" value="3"/>
</dbReference>
<evidence type="ECO:0000256" key="4">
    <source>
        <dbReference type="ARBA" id="ARBA00022692"/>
    </source>
</evidence>
<dbReference type="KEGG" id="bnn:FOA43_002465"/>
<comment type="subcellular location">
    <subcellularLocation>
        <location evidence="1">Mitochondrion inner membrane</location>
        <topology evidence="1">Multi-pass membrane protein</topology>
    </subcellularLocation>
</comment>
<keyword evidence="7" id="KW-1133">Transmembrane helix</keyword>
<keyword evidence="13" id="KW-1185">Reference proteome</keyword>
<dbReference type="InterPro" id="IPR044677">
    <property type="entry name" value="SLC25A3/Pic2/Mir1-like"/>
</dbReference>
<evidence type="ECO:0000256" key="5">
    <source>
        <dbReference type="ARBA" id="ARBA00022737"/>
    </source>
</evidence>
<evidence type="ECO:0000313" key="13">
    <source>
        <dbReference type="Proteomes" id="UP000662931"/>
    </source>
</evidence>
<accession>A0A875S4Z1</accession>
<feature type="repeat" description="Solcar" evidence="10">
    <location>
        <begin position="13"/>
        <end position="97"/>
    </location>
</feature>
<evidence type="ECO:0000256" key="7">
    <source>
        <dbReference type="ARBA" id="ARBA00022989"/>
    </source>
</evidence>
<organism evidence="12 13">
    <name type="scientific">Eeniella nana</name>
    <name type="common">Yeast</name>
    <name type="synonym">Brettanomyces nanus</name>
    <dbReference type="NCBI Taxonomy" id="13502"/>
    <lineage>
        <taxon>Eukaryota</taxon>
        <taxon>Fungi</taxon>
        <taxon>Dikarya</taxon>
        <taxon>Ascomycota</taxon>
        <taxon>Saccharomycotina</taxon>
        <taxon>Pichiomycetes</taxon>
        <taxon>Pichiales</taxon>
        <taxon>Pichiaceae</taxon>
        <taxon>Brettanomyces</taxon>
    </lineage>
</organism>
<evidence type="ECO:0000256" key="9">
    <source>
        <dbReference type="ARBA" id="ARBA00023136"/>
    </source>
</evidence>
<feature type="repeat" description="Solcar" evidence="10">
    <location>
        <begin position="105"/>
        <end position="179"/>
    </location>
</feature>
<dbReference type="Gene3D" id="1.50.40.10">
    <property type="entry name" value="Mitochondrial carrier domain"/>
    <property type="match status" value="2"/>
</dbReference>
<proteinExistence type="inferred from homology"/>
<dbReference type="RefSeq" id="XP_038778687.1">
    <property type="nucleotide sequence ID" value="XM_038922759.1"/>
</dbReference>
<dbReference type="AlphaFoldDB" id="A0A875S4Z1"/>
<keyword evidence="9 10" id="KW-0472">Membrane</keyword>
<evidence type="ECO:0000256" key="1">
    <source>
        <dbReference type="ARBA" id="ARBA00004448"/>
    </source>
</evidence>
<comment type="similarity">
    <text evidence="2 11">Belongs to the mitochondrial carrier (TC 2.A.29) family.</text>
</comment>
<evidence type="ECO:0000256" key="11">
    <source>
        <dbReference type="RuleBase" id="RU000488"/>
    </source>
</evidence>
<dbReference type="FunFam" id="1.50.40.10:FF:000076">
    <property type="entry name" value="Mitochondrial phosphate carrier protein 2"/>
    <property type="match status" value="1"/>
</dbReference>
<evidence type="ECO:0000256" key="8">
    <source>
        <dbReference type="ARBA" id="ARBA00023128"/>
    </source>
</evidence>
<keyword evidence="4 10" id="KW-0812">Transmembrane</keyword>
<evidence type="ECO:0000256" key="2">
    <source>
        <dbReference type="ARBA" id="ARBA00006375"/>
    </source>
</evidence>
<keyword evidence="8" id="KW-0496">Mitochondrion</keyword>
<keyword evidence="6" id="KW-0999">Mitochondrion inner membrane</keyword>
<dbReference type="SUPFAM" id="SSF103506">
    <property type="entry name" value="Mitochondrial carrier"/>
    <property type="match status" value="1"/>
</dbReference>
<dbReference type="PANTHER" id="PTHR45671:SF10">
    <property type="entry name" value="SOLUTE CARRIER FAMILY 25 MEMBER 3"/>
    <property type="match status" value="1"/>
</dbReference>
<gene>
    <name evidence="12" type="primary">PIC2</name>
    <name evidence="12" type="ORF">FOA43_002465</name>
</gene>
<feature type="repeat" description="Solcar" evidence="10">
    <location>
        <begin position="195"/>
        <end position="279"/>
    </location>
</feature>
<dbReference type="PROSITE" id="PS51257">
    <property type="entry name" value="PROKAR_LIPOPROTEIN"/>
    <property type="match status" value="1"/>
</dbReference>
<evidence type="ECO:0000256" key="10">
    <source>
        <dbReference type="PROSITE-ProRule" id="PRU00282"/>
    </source>
</evidence>
<dbReference type="GO" id="GO:0005315">
    <property type="term" value="F:phosphate transmembrane transporter activity"/>
    <property type="evidence" value="ECO:0007669"/>
    <property type="project" value="InterPro"/>
</dbReference>
<dbReference type="GO" id="GO:0005743">
    <property type="term" value="C:mitochondrial inner membrane"/>
    <property type="evidence" value="ECO:0007669"/>
    <property type="project" value="UniProtKB-SubCell"/>
</dbReference>